<dbReference type="PANTHER" id="PTHR11567:SF29">
    <property type="entry name" value="ACID PHOSPHATASE FAMILY"/>
    <property type="match status" value="1"/>
</dbReference>
<dbReference type="WBParaSite" id="Pan_g20308.t1">
    <property type="protein sequence ID" value="Pan_g20308.t1"/>
    <property type="gene ID" value="Pan_g20308"/>
</dbReference>
<name>A0A7E4VH22_PANRE</name>
<sequence length="451" mass="50023">MAFAWRAYLLDSLILISICIIFGLPDAFALSSTEDLVPVRRDRKSKFVIFGARHGNRNPTKFLNESSPYYGFEGSLELTALGKRQAFALGRQIRNFVHGLLSSNYMPAEAVFYTSSASRTQMTLQLALAGMYPPRAFALWNLALDWSPVPYTIDDPMLRMYSVTCPASNHVWKPIDDESLPSIQEIKEKNQALLDLMTENTGWEPTIHSAADLADNINLFKLHNASLPSWLLDENVTDSIGPTTAQQFLQFQELPQIECANYAPCRSLMAGVWLLKLADLLDSVSNGTDISPKVVGFVSHTEIVLSAMIDMGLVADRLETTAGFVLEVRDIPEWEARLLMHSPIEIDDHVIHKATYSDDLRNLTSTGDWIPVEDFVMLLRSKAINNWPVACGLETQDTADVPSETDNLIVEVLEAARSEKVSISTTTNAANLIAPSFLVPAIMTVVLSLLC</sequence>
<keyword evidence="2" id="KW-1185">Reference proteome</keyword>
<reference evidence="3" key="2">
    <citation type="submission" date="2020-10" db="UniProtKB">
        <authorList>
            <consortium name="WormBaseParasite"/>
        </authorList>
    </citation>
    <scope>IDENTIFICATION</scope>
</reference>
<comment type="similarity">
    <text evidence="1">Belongs to the histidine acid phosphatase family.</text>
</comment>
<dbReference type="InterPro" id="IPR000560">
    <property type="entry name" value="His_Pase_clade-2"/>
</dbReference>
<organism evidence="2 3">
    <name type="scientific">Panagrellus redivivus</name>
    <name type="common">Microworm</name>
    <dbReference type="NCBI Taxonomy" id="6233"/>
    <lineage>
        <taxon>Eukaryota</taxon>
        <taxon>Metazoa</taxon>
        <taxon>Ecdysozoa</taxon>
        <taxon>Nematoda</taxon>
        <taxon>Chromadorea</taxon>
        <taxon>Rhabditida</taxon>
        <taxon>Tylenchina</taxon>
        <taxon>Panagrolaimomorpha</taxon>
        <taxon>Panagrolaimoidea</taxon>
        <taxon>Panagrolaimidae</taxon>
        <taxon>Panagrellus</taxon>
    </lineage>
</organism>
<dbReference type="InterPro" id="IPR050645">
    <property type="entry name" value="Histidine_acid_phosphatase"/>
</dbReference>
<reference evidence="2" key="1">
    <citation type="journal article" date="2013" name="Genetics">
        <title>The draft genome and transcriptome of Panagrellus redivivus are shaped by the harsh demands of a free-living lifestyle.</title>
        <authorList>
            <person name="Srinivasan J."/>
            <person name="Dillman A.R."/>
            <person name="Macchietto M.G."/>
            <person name="Heikkinen L."/>
            <person name="Lakso M."/>
            <person name="Fracchia K.M."/>
            <person name="Antoshechkin I."/>
            <person name="Mortazavi A."/>
            <person name="Wong G."/>
            <person name="Sternberg P.W."/>
        </authorList>
    </citation>
    <scope>NUCLEOTIDE SEQUENCE [LARGE SCALE GENOMIC DNA]</scope>
    <source>
        <strain evidence="2">MT8872</strain>
    </source>
</reference>
<evidence type="ECO:0000313" key="2">
    <source>
        <dbReference type="Proteomes" id="UP000492821"/>
    </source>
</evidence>
<dbReference type="CDD" id="cd07061">
    <property type="entry name" value="HP_HAP_like"/>
    <property type="match status" value="1"/>
</dbReference>
<evidence type="ECO:0000313" key="3">
    <source>
        <dbReference type="WBParaSite" id="Pan_g20308.t1"/>
    </source>
</evidence>
<dbReference type="AlphaFoldDB" id="A0A7E4VH22"/>
<dbReference type="Proteomes" id="UP000492821">
    <property type="component" value="Unassembled WGS sequence"/>
</dbReference>
<proteinExistence type="inferred from homology"/>
<dbReference type="InterPro" id="IPR029033">
    <property type="entry name" value="His_PPase_superfam"/>
</dbReference>
<dbReference type="GO" id="GO:0016791">
    <property type="term" value="F:phosphatase activity"/>
    <property type="evidence" value="ECO:0007669"/>
    <property type="project" value="TreeGrafter"/>
</dbReference>
<dbReference type="Pfam" id="PF00328">
    <property type="entry name" value="His_Phos_2"/>
    <property type="match status" value="1"/>
</dbReference>
<evidence type="ECO:0000256" key="1">
    <source>
        <dbReference type="ARBA" id="ARBA00005375"/>
    </source>
</evidence>
<dbReference type="PANTHER" id="PTHR11567">
    <property type="entry name" value="ACID PHOSPHATASE-RELATED"/>
    <property type="match status" value="1"/>
</dbReference>
<dbReference type="Gene3D" id="3.40.50.1240">
    <property type="entry name" value="Phosphoglycerate mutase-like"/>
    <property type="match status" value="1"/>
</dbReference>
<accession>A0A7E4VH22</accession>
<dbReference type="SUPFAM" id="SSF53254">
    <property type="entry name" value="Phosphoglycerate mutase-like"/>
    <property type="match status" value="1"/>
</dbReference>
<protein>
    <submittedName>
        <fullName evidence="3">Histidine phosphatase superfamily</fullName>
    </submittedName>
</protein>